<evidence type="ECO:0000256" key="1">
    <source>
        <dbReference type="SAM" id="MobiDB-lite"/>
    </source>
</evidence>
<reference evidence="2 3" key="1">
    <citation type="submission" date="2015-09" db="EMBL/GenBank/DDBJ databases">
        <title>Bacillus cereus food isolates.</title>
        <authorList>
            <person name="Boekhorst J."/>
        </authorList>
    </citation>
    <scope>NUCLEOTIDE SEQUENCE [LARGE SCALE GENOMIC DNA]</scope>
    <source>
        <strain evidence="2 3">B4088</strain>
    </source>
</reference>
<dbReference type="RefSeq" id="WP_063259807.1">
    <property type="nucleotide sequence ID" value="NZ_LJKE01000015.1"/>
</dbReference>
<dbReference type="AlphaFoldDB" id="A0A162PIH7"/>
<comment type="caution">
    <text evidence="2">The sequence shown here is derived from an EMBL/GenBank/DDBJ whole genome shotgun (WGS) entry which is preliminary data.</text>
</comment>
<proteinExistence type="predicted"/>
<protein>
    <submittedName>
        <fullName evidence="2">Uncharacterized protein</fullName>
    </submittedName>
</protein>
<evidence type="ECO:0000313" key="2">
    <source>
        <dbReference type="EMBL" id="KZD72125.1"/>
    </source>
</evidence>
<accession>A0A162PIH7</accession>
<gene>
    <name evidence="2" type="ORF">B4088_0586</name>
</gene>
<organism evidence="2 3">
    <name type="scientific">Bacillus cereus</name>
    <dbReference type="NCBI Taxonomy" id="1396"/>
    <lineage>
        <taxon>Bacteria</taxon>
        <taxon>Bacillati</taxon>
        <taxon>Bacillota</taxon>
        <taxon>Bacilli</taxon>
        <taxon>Bacillales</taxon>
        <taxon>Bacillaceae</taxon>
        <taxon>Bacillus</taxon>
        <taxon>Bacillus cereus group</taxon>
    </lineage>
</organism>
<evidence type="ECO:0000313" key="3">
    <source>
        <dbReference type="Proteomes" id="UP000076482"/>
    </source>
</evidence>
<feature type="region of interest" description="Disordered" evidence="1">
    <location>
        <begin position="1"/>
        <end position="21"/>
    </location>
</feature>
<dbReference type="PATRIC" id="fig|1396.535.peg.4338"/>
<sequence>MENKITPTKPTKKRRKLSKSQEAKKKVLFEKFKNQWTYAKLSYGDEDRYCFLFHRPKDGNSISKVEQVLVSGDMLVDGVYDIQDYSLEEAFNCKTKKDIITIFMRKFDLAEGKYKDKTNIKNKDDLKKYLIEKGFLSEELFEDFFTHNRIPKGMNLTEVRIDFERF</sequence>
<name>A0A162PIH7_BACCE</name>
<dbReference type="EMBL" id="LJKE01000015">
    <property type="protein sequence ID" value="KZD72125.1"/>
    <property type="molecule type" value="Genomic_DNA"/>
</dbReference>
<dbReference type="Proteomes" id="UP000076482">
    <property type="component" value="Unassembled WGS sequence"/>
</dbReference>